<dbReference type="EMBL" id="LNQE01000974">
    <property type="protein sequence ID" value="KUG22327.1"/>
    <property type="molecule type" value="Genomic_DNA"/>
</dbReference>
<organism evidence="2">
    <name type="scientific">hydrocarbon metagenome</name>
    <dbReference type="NCBI Taxonomy" id="938273"/>
    <lineage>
        <taxon>unclassified sequences</taxon>
        <taxon>metagenomes</taxon>
        <taxon>ecological metagenomes</taxon>
    </lineage>
</organism>
<feature type="transmembrane region" description="Helical" evidence="1">
    <location>
        <begin position="23"/>
        <end position="40"/>
    </location>
</feature>
<keyword evidence="1" id="KW-0472">Membrane</keyword>
<comment type="caution">
    <text evidence="2">The sequence shown here is derived from an EMBL/GenBank/DDBJ whole genome shotgun (WGS) entry which is preliminary data.</text>
</comment>
<evidence type="ECO:0000313" key="2">
    <source>
        <dbReference type="EMBL" id="KUG22327.1"/>
    </source>
</evidence>
<gene>
    <name evidence="2" type="ORF">ASZ90_007866</name>
</gene>
<name>A0A0W8FNA2_9ZZZZ</name>
<accession>A0A0W8FNA2</accession>
<dbReference type="AlphaFoldDB" id="A0A0W8FNA2"/>
<protein>
    <recommendedName>
        <fullName evidence="3">DUF2892 domain-containing protein</fullName>
    </recommendedName>
</protein>
<reference evidence="2" key="1">
    <citation type="journal article" date="2015" name="Proc. Natl. Acad. Sci. U.S.A.">
        <title>Networks of energetic and metabolic interactions define dynamics in microbial communities.</title>
        <authorList>
            <person name="Embree M."/>
            <person name="Liu J.K."/>
            <person name="Al-Bassam M.M."/>
            <person name="Zengler K."/>
        </authorList>
    </citation>
    <scope>NUCLEOTIDE SEQUENCE</scope>
</reference>
<keyword evidence="1" id="KW-0812">Transmembrane</keyword>
<sequence>MSTAEAFNRSGFSRFINSPAGRAFRLVVGTGFLVVGYLFRDHTLGVIVMVFSVLPLSAGAFDLCYLSAVLGGPLSGAKIRELQGRQ</sequence>
<evidence type="ECO:0000256" key="1">
    <source>
        <dbReference type="SAM" id="Phobius"/>
    </source>
</evidence>
<evidence type="ECO:0008006" key="3">
    <source>
        <dbReference type="Google" id="ProtNLM"/>
    </source>
</evidence>
<feature type="transmembrane region" description="Helical" evidence="1">
    <location>
        <begin position="46"/>
        <end position="70"/>
    </location>
</feature>
<keyword evidence="1" id="KW-1133">Transmembrane helix</keyword>
<proteinExistence type="predicted"/>